<evidence type="ECO:0000256" key="5">
    <source>
        <dbReference type="ARBA" id="ARBA00022691"/>
    </source>
</evidence>
<dbReference type="Gene3D" id="3.40.1010.10">
    <property type="entry name" value="Cobalt-precorrin-4 Transmethylase, Domain 1"/>
    <property type="match status" value="1"/>
</dbReference>
<dbReference type="NCBIfam" id="TIGR00715">
    <property type="entry name" value="precor6x_red"/>
    <property type="match status" value="1"/>
</dbReference>
<dbReference type="AlphaFoldDB" id="A0A8J8PF33"/>
<dbReference type="PROSITE" id="PS51014">
    <property type="entry name" value="COBK_CBIJ"/>
    <property type="match status" value="1"/>
</dbReference>
<dbReference type="CDD" id="cd11644">
    <property type="entry name" value="Precorrin-6Y-MT"/>
    <property type="match status" value="1"/>
</dbReference>
<keyword evidence="5" id="KW-0949">S-adenosyl-L-methionine</keyword>
<dbReference type="GO" id="GO:0016994">
    <property type="term" value="F:precorrin-6A reductase activity"/>
    <property type="evidence" value="ECO:0007669"/>
    <property type="project" value="InterPro"/>
</dbReference>
<keyword evidence="2" id="KW-0169">Cobalamin biosynthesis</keyword>
<dbReference type="CDD" id="cd02440">
    <property type="entry name" value="AdoMet_MTases"/>
    <property type="match status" value="1"/>
</dbReference>
<dbReference type="InterPro" id="IPR014776">
    <property type="entry name" value="4pyrrole_Mease_sub2"/>
</dbReference>
<dbReference type="NCBIfam" id="TIGR02467">
    <property type="entry name" value="CbiE"/>
    <property type="match status" value="1"/>
</dbReference>
<evidence type="ECO:0000259" key="6">
    <source>
        <dbReference type="Pfam" id="PF00590"/>
    </source>
</evidence>
<dbReference type="InterPro" id="IPR014008">
    <property type="entry name" value="Cbl_synth_MTase_CbiT"/>
</dbReference>
<evidence type="ECO:0000256" key="2">
    <source>
        <dbReference type="ARBA" id="ARBA00022573"/>
    </source>
</evidence>
<dbReference type="Proteomes" id="UP000752814">
    <property type="component" value="Unassembled WGS sequence"/>
</dbReference>
<dbReference type="InterPro" id="IPR000878">
    <property type="entry name" value="4pyrrol_Mease"/>
</dbReference>
<dbReference type="Gene3D" id="3.30.950.10">
    <property type="entry name" value="Methyltransferase, Cobalt-precorrin-4 Transmethylase, Domain 2"/>
    <property type="match status" value="1"/>
</dbReference>
<feature type="domain" description="Tetrapyrrole methylase" evidence="6">
    <location>
        <begin position="265"/>
        <end position="452"/>
    </location>
</feature>
<dbReference type="InterPro" id="IPR014777">
    <property type="entry name" value="4pyrrole_Mease_sub1"/>
</dbReference>
<evidence type="ECO:0000313" key="7">
    <source>
        <dbReference type="EMBL" id="TQS81528.1"/>
    </source>
</evidence>
<dbReference type="PANTHER" id="PTHR43182:SF1">
    <property type="entry name" value="COBALT-PRECORRIN-7 C(5)-METHYLTRANSFERASE"/>
    <property type="match status" value="1"/>
</dbReference>
<keyword evidence="3" id="KW-0489">Methyltransferase</keyword>
<dbReference type="Gene3D" id="3.40.50.150">
    <property type="entry name" value="Vaccinia Virus protein VP39"/>
    <property type="match status" value="1"/>
</dbReference>
<dbReference type="InterPro" id="IPR035996">
    <property type="entry name" value="4pyrrol_Methylase_sf"/>
</dbReference>
<dbReference type="GO" id="GO:0008276">
    <property type="term" value="F:protein methyltransferase activity"/>
    <property type="evidence" value="ECO:0007669"/>
    <property type="project" value="InterPro"/>
</dbReference>
<evidence type="ECO:0000256" key="3">
    <source>
        <dbReference type="ARBA" id="ARBA00022603"/>
    </source>
</evidence>
<dbReference type="NCBIfam" id="TIGR02469">
    <property type="entry name" value="CbiT"/>
    <property type="match status" value="1"/>
</dbReference>
<keyword evidence="4" id="KW-0808">Transferase</keyword>
<dbReference type="GO" id="GO:0032259">
    <property type="term" value="P:methylation"/>
    <property type="evidence" value="ECO:0007669"/>
    <property type="project" value="UniProtKB-KW"/>
</dbReference>
<dbReference type="EMBL" id="LVVT01000022">
    <property type="protein sequence ID" value="TQS81528.1"/>
    <property type="molecule type" value="Genomic_DNA"/>
</dbReference>
<gene>
    <name evidence="7" type="ORF">A3207_03760</name>
</gene>
<dbReference type="UniPathway" id="UPA00148"/>
<dbReference type="Pfam" id="PF00590">
    <property type="entry name" value="TP_methylase"/>
    <property type="match status" value="1"/>
</dbReference>
<sequence>MSEKILVFAGTTEGRLLAEYLGSHGISAHICVATEYGEQLVKKSDSITVSAGRLDCEGMQNLIREGFSLVIDATHPYAVIVSSNIKDACTKTGVEYMRLLRQEGSRQGDLVEVSSVEEAVKYLRGTEGNILVATGSKEIAKFTELDNYKERVFARVLSTASVAKACSDLGFEGKNLICMQGPFCEELNYGMLKQISAKYMVTKDSGKVGGFEDKIRAAKRAGVQVVLVGRPQGDKGRSYDEVISELNLRFGINTSSNESSKPIRKVTLVGIGMGNSDQLTLEAVNACENADIIIGAERMLSSVKTYCSNTFNAYISDEIIDFIKSHEEYSNIVVALSGDVGFYSAAKKLIEAVKKEGYELKLVCGISSVVYLCSRLNTSWEDVNLLSVHGRDANIIASVKSHKKTFTLLSGSDSVRRICASLIEAGLESVMLYVGENLSYDNEKITSGCAADLNDRDFGKLCVVLIVNDQADSTNPLGIPDDDFIRGTAPMTKSEVRTLSVTKLKLKPDSVVYDIGAGTGSVSVEMALVSYDGAVYAIEKEEEAADLIRQNKAKFGTPNLEIIHGTAPEAIKDLPAPTHAFIGGSSGNLSEIVQTLLSKNKDVKIVITAVTLETVSEALSCMTNFDFKCREVIQLSVSKSREIGNYNMMTAQNPVYIFTLSGASRCSF</sequence>
<dbReference type="InterPro" id="IPR029063">
    <property type="entry name" value="SAM-dependent_MTases_sf"/>
</dbReference>
<organism evidence="7 8">
    <name type="scientific">Candidatus Methanomassiliicoccus intestinalis</name>
    <dbReference type="NCBI Taxonomy" id="1406512"/>
    <lineage>
        <taxon>Archaea</taxon>
        <taxon>Methanobacteriati</taxon>
        <taxon>Thermoplasmatota</taxon>
        <taxon>Thermoplasmata</taxon>
        <taxon>Methanomassiliicoccales</taxon>
        <taxon>Methanomassiliicoccaceae</taxon>
        <taxon>Methanomassiliicoccus</taxon>
    </lineage>
</organism>
<comment type="caution">
    <text evidence="7">The sequence shown here is derived from an EMBL/GenBank/DDBJ whole genome shotgun (WGS) entry which is preliminary data.</text>
</comment>
<accession>A0A8J8PF33</accession>
<dbReference type="PANTHER" id="PTHR43182">
    <property type="entry name" value="COBALT-PRECORRIN-6B C(15)-METHYLTRANSFERASE (DECARBOXYLATING)"/>
    <property type="match status" value="1"/>
</dbReference>
<dbReference type="Pfam" id="PF02571">
    <property type="entry name" value="CbiJ"/>
    <property type="match status" value="1"/>
</dbReference>
<dbReference type="InterPro" id="IPR050714">
    <property type="entry name" value="Cobalamin_biosynth_MTase"/>
</dbReference>
<proteinExistence type="predicted"/>
<evidence type="ECO:0000256" key="1">
    <source>
        <dbReference type="ARBA" id="ARBA00004953"/>
    </source>
</evidence>
<evidence type="ECO:0000313" key="8">
    <source>
        <dbReference type="Proteomes" id="UP000752814"/>
    </source>
</evidence>
<dbReference type="SUPFAM" id="SSF53790">
    <property type="entry name" value="Tetrapyrrole methylase"/>
    <property type="match status" value="1"/>
</dbReference>
<protein>
    <submittedName>
        <fullName evidence="7">Precorrin-6X reductase</fullName>
    </submittedName>
</protein>
<evidence type="ECO:0000256" key="4">
    <source>
        <dbReference type="ARBA" id="ARBA00022679"/>
    </source>
</evidence>
<reference evidence="7" key="1">
    <citation type="submission" date="2016-03" db="EMBL/GenBank/DDBJ databases">
        <authorList>
            <person name="Borrel G."/>
            <person name="Mccann A."/>
            <person name="O'Toole P.W."/>
        </authorList>
    </citation>
    <scope>NUCLEOTIDE SEQUENCE</scope>
    <source>
        <strain evidence="7">183</strain>
    </source>
</reference>
<dbReference type="RefSeq" id="WP_400195458.1">
    <property type="nucleotide sequence ID" value="NZ_CAYAYE010000017.1"/>
</dbReference>
<dbReference type="InterPro" id="IPR012818">
    <property type="entry name" value="CbiE"/>
</dbReference>
<comment type="pathway">
    <text evidence="1">Cofactor biosynthesis; adenosylcobalamin biosynthesis.</text>
</comment>
<dbReference type="SUPFAM" id="SSF53335">
    <property type="entry name" value="S-adenosyl-L-methionine-dependent methyltransferases"/>
    <property type="match status" value="1"/>
</dbReference>
<dbReference type="GO" id="GO:0009236">
    <property type="term" value="P:cobalamin biosynthetic process"/>
    <property type="evidence" value="ECO:0007669"/>
    <property type="project" value="UniProtKB-UniPathway"/>
</dbReference>
<dbReference type="InterPro" id="IPR003723">
    <property type="entry name" value="Precorrin-6x_reduct"/>
</dbReference>
<name>A0A8J8PF33_9ARCH</name>